<dbReference type="Gene3D" id="1.10.238.10">
    <property type="entry name" value="EF-hand"/>
    <property type="match status" value="1"/>
</dbReference>
<reference evidence="3" key="1">
    <citation type="submission" date="2025-08" db="UniProtKB">
        <authorList>
            <consortium name="RefSeq"/>
        </authorList>
    </citation>
    <scope>IDENTIFICATION</scope>
    <source>
        <tissue evidence="3">Whole sample</tissue>
    </source>
</reference>
<gene>
    <name evidence="3" type="primary">LOC111136590</name>
</gene>
<name>A0A8B8ETJ9_CRAVI</name>
<dbReference type="KEGG" id="cvn:111136590"/>
<keyword evidence="1" id="KW-0106">Calcium</keyword>
<evidence type="ECO:0000256" key="1">
    <source>
        <dbReference type="ARBA" id="ARBA00022837"/>
    </source>
</evidence>
<dbReference type="GeneID" id="111136590"/>
<dbReference type="AlphaFoldDB" id="A0A8B8ETJ9"/>
<evidence type="ECO:0000313" key="3">
    <source>
        <dbReference type="RefSeq" id="XP_022343247.1"/>
    </source>
</evidence>
<keyword evidence="2" id="KW-1185">Reference proteome</keyword>
<dbReference type="SUPFAM" id="SSF47473">
    <property type="entry name" value="EF-hand"/>
    <property type="match status" value="1"/>
</dbReference>
<sequence length="182" mass="21417">MEYLRSKWTFWFKSLDANHDDNMTIEDMKQSIAKFDDIQKHIREKNSAAANFDQTKWWNTYIFRKGPGVEMKLEEFLQALEESYSKDKDAFRQEIKRCFQELSVFIADKMDRPISEEEFTFGFKVFGQGNAGQVGKAYQLFKSIHGHPTVDQIVDAWVQFITDDDESRQDIIYEAFGHKTAV</sequence>
<proteinExistence type="predicted"/>
<protein>
    <submittedName>
        <fullName evidence="3">Sarcoplasmic calcium-binding protein-like</fullName>
    </submittedName>
</protein>
<dbReference type="InterPro" id="IPR011992">
    <property type="entry name" value="EF-hand-dom_pair"/>
</dbReference>
<evidence type="ECO:0000313" key="2">
    <source>
        <dbReference type="Proteomes" id="UP000694844"/>
    </source>
</evidence>
<dbReference type="OrthoDB" id="6109538at2759"/>
<organism evidence="2 3">
    <name type="scientific">Crassostrea virginica</name>
    <name type="common">Eastern oyster</name>
    <dbReference type="NCBI Taxonomy" id="6565"/>
    <lineage>
        <taxon>Eukaryota</taxon>
        <taxon>Metazoa</taxon>
        <taxon>Spiralia</taxon>
        <taxon>Lophotrochozoa</taxon>
        <taxon>Mollusca</taxon>
        <taxon>Bivalvia</taxon>
        <taxon>Autobranchia</taxon>
        <taxon>Pteriomorphia</taxon>
        <taxon>Ostreida</taxon>
        <taxon>Ostreoidea</taxon>
        <taxon>Ostreidae</taxon>
        <taxon>Crassostrea</taxon>
    </lineage>
</organism>
<dbReference type="RefSeq" id="XP_022343247.1">
    <property type="nucleotide sequence ID" value="XM_022487539.1"/>
</dbReference>
<dbReference type="Proteomes" id="UP000694844">
    <property type="component" value="Chromosome 5"/>
</dbReference>
<dbReference type="InterPro" id="IPR018247">
    <property type="entry name" value="EF_Hand_1_Ca_BS"/>
</dbReference>
<dbReference type="PROSITE" id="PS00018">
    <property type="entry name" value="EF_HAND_1"/>
    <property type="match status" value="1"/>
</dbReference>
<accession>A0A8B8ETJ9</accession>